<proteinExistence type="predicted"/>
<accession>A6GBL7</accession>
<name>A6GBL7_9BACT</name>
<feature type="region of interest" description="Disordered" evidence="1">
    <location>
        <begin position="1"/>
        <end position="61"/>
    </location>
</feature>
<organism evidence="2 3">
    <name type="scientific">Plesiocystis pacifica SIR-1</name>
    <dbReference type="NCBI Taxonomy" id="391625"/>
    <lineage>
        <taxon>Bacteria</taxon>
        <taxon>Pseudomonadati</taxon>
        <taxon>Myxococcota</taxon>
        <taxon>Polyangia</taxon>
        <taxon>Nannocystales</taxon>
        <taxon>Nannocystaceae</taxon>
        <taxon>Plesiocystis</taxon>
    </lineage>
</organism>
<evidence type="ECO:0000313" key="2">
    <source>
        <dbReference type="EMBL" id="EDM76723.1"/>
    </source>
</evidence>
<protein>
    <submittedName>
        <fullName evidence="2">Uncharacterized protein</fullName>
    </submittedName>
</protein>
<evidence type="ECO:0000256" key="1">
    <source>
        <dbReference type="SAM" id="MobiDB-lite"/>
    </source>
</evidence>
<reference evidence="2 3" key="1">
    <citation type="submission" date="2007-06" db="EMBL/GenBank/DDBJ databases">
        <authorList>
            <person name="Shimkets L."/>
            <person name="Ferriera S."/>
            <person name="Johnson J."/>
            <person name="Kravitz S."/>
            <person name="Beeson K."/>
            <person name="Sutton G."/>
            <person name="Rogers Y.-H."/>
            <person name="Friedman R."/>
            <person name="Frazier M."/>
            <person name="Venter J.C."/>
        </authorList>
    </citation>
    <scope>NUCLEOTIDE SEQUENCE [LARGE SCALE GENOMIC DNA]</scope>
    <source>
        <strain evidence="2 3">SIR-1</strain>
    </source>
</reference>
<dbReference type="Proteomes" id="UP000005801">
    <property type="component" value="Unassembled WGS sequence"/>
</dbReference>
<dbReference type="AlphaFoldDB" id="A6GBL7"/>
<dbReference type="EMBL" id="ABCS01000059">
    <property type="protein sequence ID" value="EDM76723.1"/>
    <property type="molecule type" value="Genomic_DNA"/>
</dbReference>
<feature type="compositionally biased region" description="Basic and acidic residues" evidence="1">
    <location>
        <begin position="15"/>
        <end position="41"/>
    </location>
</feature>
<evidence type="ECO:0000313" key="3">
    <source>
        <dbReference type="Proteomes" id="UP000005801"/>
    </source>
</evidence>
<comment type="caution">
    <text evidence="2">The sequence shown here is derived from an EMBL/GenBank/DDBJ whole genome shotgun (WGS) entry which is preliminary data.</text>
</comment>
<sequence length="61" mass="7151">MLPMLRSLPHRVSARLRENDRASRKAARARERRRDRPELLARKSMGFNSLTDMSKEELEGT</sequence>
<keyword evidence="3" id="KW-1185">Reference proteome</keyword>
<gene>
    <name evidence="2" type="ORF">PPSIR1_33751</name>
</gene>